<organism evidence="2 3">
    <name type="scientific">Cucurbita moschata</name>
    <name type="common">Winter crookneck squash</name>
    <name type="synonym">Cucurbita pepo var. moschata</name>
    <dbReference type="NCBI Taxonomy" id="3662"/>
    <lineage>
        <taxon>Eukaryota</taxon>
        <taxon>Viridiplantae</taxon>
        <taxon>Streptophyta</taxon>
        <taxon>Embryophyta</taxon>
        <taxon>Tracheophyta</taxon>
        <taxon>Spermatophyta</taxon>
        <taxon>Magnoliopsida</taxon>
        <taxon>eudicotyledons</taxon>
        <taxon>Gunneridae</taxon>
        <taxon>Pentapetalae</taxon>
        <taxon>rosids</taxon>
        <taxon>fabids</taxon>
        <taxon>Cucurbitales</taxon>
        <taxon>Cucurbitaceae</taxon>
        <taxon>Cucurbiteae</taxon>
        <taxon>Cucurbita</taxon>
    </lineage>
</organism>
<dbReference type="PANTHER" id="PTHR11439:SF515">
    <property type="entry name" value="GAG-POL POLYPROTEIN"/>
    <property type="match status" value="1"/>
</dbReference>
<dbReference type="InterPro" id="IPR057670">
    <property type="entry name" value="SH3_retrovirus"/>
</dbReference>
<sequence>MVECNLTKYSVVVKLQLWRDAQGSFVNSTKYARVIGGLRYLTHTRPNLTYVVGMSRDINILRYVNRTTYFGLKYQRGRGVEELVDFTDSDLAGDIDDRKSIKGMTFYLNENLISWQSQKQRTMALSFCETEFMAATAASCQALWLRNLLSEVIRTELKPMTLDVENKFTIALMKNLVHVNQEKRDKLDAKAMKCYFIGYDSDLFGYRF</sequence>
<accession>A0A6J1EJH3</accession>
<dbReference type="KEGG" id="cmos:111434845"/>
<keyword evidence="2" id="KW-1185">Reference proteome</keyword>
<reference evidence="3" key="1">
    <citation type="submission" date="2025-08" db="UniProtKB">
        <authorList>
            <consortium name="RefSeq"/>
        </authorList>
    </citation>
    <scope>IDENTIFICATION</scope>
    <source>
        <tissue evidence="3">Young leaves</tissue>
    </source>
</reference>
<dbReference type="PANTHER" id="PTHR11439">
    <property type="entry name" value="GAG-POL-RELATED RETROTRANSPOSON"/>
    <property type="match status" value="1"/>
</dbReference>
<dbReference type="GeneID" id="111434845"/>
<name>A0A6J1EJH3_CUCMO</name>
<gene>
    <name evidence="3" type="primary">LOC111434845</name>
</gene>
<evidence type="ECO:0000313" key="2">
    <source>
        <dbReference type="Proteomes" id="UP000504609"/>
    </source>
</evidence>
<dbReference type="AlphaFoldDB" id="A0A6J1EJH3"/>
<dbReference type="RefSeq" id="XP_022927969.1">
    <property type="nucleotide sequence ID" value="XM_023072201.1"/>
</dbReference>
<dbReference type="Pfam" id="PF25597">
    <property type="entry name" value="SH3_retrovirus"/>
    <property type="match status" value="1"/>
</dbReference>
<feature type="domain" description="Retroviral polymerase SH3-like" evidence="1">
    <location>
        <begin position="177"/>
        <end position="208"/>
    </location>
</feature>
<evidence type="ECO:0000259" key="1">
    <source>
        <dbReference type="Pfam" id="PF25597"/>
    </source>
</evidence>
<proteinExistence type="predicted"/>
<evidence type="ECO:0000313" key="3">
    <source>
        <dbReference type="RefSeq" id="XP_022927969.1"/>
    </source>
</evidence>
<dbReference type="CDD" id="cd09272">
    <property type="entry name" value="RNase_HI_RT_Ty1"/>
    <property type="match status" value="1"/>
</dbReference>
<dbReference type="Proteomes" id="UP000504609">
    <property type="component" value="Unplaced"/>
</dbReference>
<protein>
    <submittedName>
        <fullName evidence="3">Uncharacterized protein LOC111434845</fullName>
    </submittedName>
</protein>